<dbReference type="Pfam" id="PF11363">
    <property type="entry name" value="DUF3164"/>
    <property type="match status" value="1"/>
</dbReference>
<dbReference type="AlphaFoldDB" id="A0A6V6YY11"/>
<organism evidence="1 2">
    <name type="scientific">Flavobacterium chungangense</name>
    <dbReference type="NCBI Taxonomy" id="554283"/>
    <lineage>
        <taxon>Bacteria</taxon>
        <taxon>Pseudomonadati</taxon>
        <taxon>Bacteroidota</taxon>
        <taxon>Flavobacteriia</taxon>
        <taxon>Flavobacteriales</taxon>
        <taxon>Flavobacteriaceae</taxon>
        <taxon>Flavobacterium</taxon>
    </lineage>
</organism>
<protein>
    <recommendedName>
        <fullName evidence="3">DUF3164 family protein</fullName>
    </recommendedName>
</protein>
<dbReference type="RefSeq" id="WP_051872958.1">
    <property type="nucleotide sequence ID" value="NZ_CAIJDO010000130.1"/>
</dbReference>
<dbReference type="EMBL" id="CAIJDO010000130">
    <property type="protein sequence ID" value="CAD0004418.1"/>
    <property type="molecule type" value="Genomic_DNA"/>
</dbReference>
<dbReference type="Proteomes" id="UP000556700">
    <property type="component" value="Unassembled WGS sequence"/>
</dbReference>
<comment type="caution">
    <text evidence="1">The sequence shown here is derived from an EMBL/GenBank/DDBJ whole genome shotgun (WGS) entry which is preliminary data.</text>
</comment>
<keyword evidence="2" id="KW-1185">Reference proteome</keyword>
<gene>
    <name evidence="1" type="ORF">FLACHUCJ7_01851</name>
</gene>
<evidence type="ECO:0000313" key="2">
    <source>
        <dbReference type="Proteomes" id="UP000556700"/>
    </source>
</evidence>
<reference evidence="1 2" key="1">
    <citation type="submission" date="2020-06" db="EMBL/GenBank/DDBJ databases">
        <authorList>
            <person name="Criscuolo A."/>
        </authorList>
    </citation>
    <scope>NUCLEOTIDE SEQUENCE [LARGE SCALE GENOMIC DNA]</scope>
    <source>
        <strain evidence="2">CIP 110025</strain>
    </source>
</reference>
<name>A0A6V6YY11_9FLAO</name>
<proteinExistence type="predicted"/>
<dbReference type="InterPro" id="IPR021505">
    <property type="entry name" value="Phage_B3_Orf6"/>
</dbReference>
<sequence>MNTQTLSNQNLNLLDLSNYSPEQLRAALAKAESRKEEDRTAYKEIVEQTVPKAVSLLLQASDLLSIAKTEAFKYFENVLKLKADVYGVKEKQMTHTFSYEKGEITIGYRINDAWDDTVNAGIAKVEKFISSLAKDKETAALVRMVFNLLKKDAKGNLKSNRVLELQKLTKDFNNEEFTDGVDIISKAYKPKKSVWFCEAAVINDDGTKTAVPLSLSAVDFTKNYKFNFYNEPVKS</sequence>
<evidence type="ECO:0008006" key="3">
    <source>
        <dbReference type="Google" id="ProtNLM"/>
    </source>
</evidence>
<evidence type="ECO:0000313" key="1">
    <source>
        <dbReference type="EMBL" id="CAD0004418.1"/>
    </source>
</evidence>
<accession>A0A6V6YY11</accession>